<proteinExistence type="predicted"/>
<dbReference type="SUPFAM" id="SSF100895">
    <property type="entry name" value="Kazal-type serine protease inhibitors"/>
    <property type="match status" value="3"/>
</dbReference>
<name>A0A5C7FP45_9BACT</name>
<dbReference type="PANTHER" id="PTHR21131:SF0">
    <property type="entry name" value="GEO10195P1-RELATED"/>
    <property type="match status" value="1"/>
</dbReference>
<evidence type="ECO:0000259" key="5">
    <source>
        <dbReference type="PROSITE" id="PS51465"/>
    </source>
</evidence>
<comment type="caution">
    <text evidence="6">The sequence shown here is derived from an EMBL/GenBank/DDBJ whole genome shotgun (WGS) entry which is preliminary data.</text>
</comment>
<feature type="domain" description="Kazal-like" evidence="5">
    <location>
        <begin position="426"/>
        <end position="484"/>
    </location>
</feature>
<dbReference type="NCBIfam" id="TIGR04183">
    <property type="entry name" value="Por_Secre_tail"/>
    <property type="match status" value="1"/>
</dbReference>
<dbReference type="InterPro" id="IPR000601">
    <property type="entry name" value="PKD_dom"/>
</dbReference>
<dbReference type="Pfam" id="PF07648">
    <property type="entry name" value="Kazal_2"/>
    <property type="match status" value="1"/>
</dbReference>
<accession>A0A5C7FP45</accession>
<evidence type="ECO:0000259" key="4">
    <source>
        <dbReference type="PROSITE" id="PS50222"/>
    </source>
</evidence>
<evidence type="ECO:0000259" key="3">
    <source>
        <dbReference type="PROSITE" id="PS50093"/>
    </source>
</evidence>
<dbReference type="InterPro" id="IPR026444">
    <property type="entry name" value="Secre_tail"/>
</dbReference>
<feature type="signal peptide" evidence="2">
    <location>
        <begin position="1"/>
        <end position="23"/>
    </location>
</feature>
<dbReference type="PROSITE" id="PS50222">
    <property type="entry name" value="EF_HAND_2"/>
    <property type="match status" value="1"/>
</dbReference>
<dbReference type="Pfam" id="PF00050">
    <property type="entry name" value="Kazal_1"/>
    <property type="match status" value="1"/>
</dbReference>
<dbReference type="Proteomes" id="UP000321907">
    <property type="component" value="Unassembled WGS sequence"/>
</dbReference>
<dbReference type="InterPro" id="IPR002350">
    <property type="entry name" value="Kazal_dom"/>
</dbReference>
<organism evidence="6 7">
    <name type="scientific">Neolewinella aurantiaca</name>
    <dbReference type="NCBI Taxonomy" id="2602767"/>
    <lineage>
        <taxon>Bacteria</taxon>
        <taxon>Pseudomonadati</taxon>
        <taxon>Bacteroidota</taxon>
        <taxon>Saprospiria</taxon>
        <taxon>Saprospirales</taxon>
        <taxon>Lewinellaceae</taxon>
        <taxon>Neolewinella</taxon>
    </lineage>
</organism>
<sequence length="2616" mass="276075">MKKIFTLSTWILLSILFVCPLTAQETMVWPGDASNNGVADEADLIYWARAYGIKRFERPASSINWVGQPATPIWPDTFPSGINFAHTDMDGDGRVSGRDLQALMTNLHRTHAPAEQTDPWVLPDTSGNHEAVLRLMPAGIQLRPEGSVLLLDVVINGREGSFEDFHSLSLRATVSPGLLADYQNLAPELEQAALVSGKELFTLAGVDSSAHQLSFSVTAINHEDRPVNGAIARMKLPLAADFEADSFGTAQIIVDSLIFVDSDFTPHSLATSPLDLNTDAGCSFSVNPVCGSNGVTYLNSCFAEAAGITVYTSGACWNPGLSVENMNAETQCPTAYEPVCGFNGVTYGNACEAEAAGVLNYYSGLCDQNAQDCYDPGLIVISSGTSVNQVTGVITLTCEPGSLPVCGCDGEQYASACMAEASGVRSYTTGGCDDNCVNPAQIANTDDCESNTDFVCGCNGETYINSCFADAAGVLSYTPGPCNGSSGWCDEATVISCGDYLPNETTIGAGNQITSYPGATGALMQGPDRVYVFEKSSAGDLQVGLEIMTPGLNMDLFLLTGDCGNYTVVGSSTYSNNATNNEGIVLEDAPNGTYYIIVDQGAAGIGGNYRLELSCGYLDCSQRVPLSCGTPYNGTNAGGTDDVSTYTCGPQLNVENNGPEIVHTFTTTESGLVTIDLTNLSANLELFLLSECSRRSCLQYSQNSGTSSEQIVRNLPAGTYYVVVDGYNGAISNYNLTVDCSSSCDLDLQMLGQTGTACGQSGGSITFAVTGGSPTYTAHYVGPVCRAASSYNGQFYFGNLPPGDYVTTIEDASGCEMVFNFTIYNNNGGMNGTMTPTAAGCGEEGRIDVSLLTTGVAPYTVYLSGDLNRVFTTSSANFVITPLEAGNYTVSVVDAAGCSFSESVTIDAAGGNLDVEAWAEPAGCDGSMGEIVVRAPNGTLPYSISLSGPVTGGATVNGYNFRLRSLPAGAYVFTLTDAFGCSYTETLVVANGDMEVSVSPTAANCALPGAARVNISAGTAPYTINYTGPVSGTINTNEQITVINDLPAGTYNFSIWAADGCDVAETIFVEDNGGNLDFTVNQMIAACDGNNSGLQLTVTGGTPNYTVVYSGTVSGSTTLDGTGTGWVELPPGTYTFTATDFGNCSATTEMTVNGGLSSANQSSFATGAGCGQLDNIRTLLSGGEAPFSVTVTTDACPEENRTFTTLDHVFDLTDLPNCTYTIEVTDANDCFSSQTVSINVNPDDDILILTALDGACGGTGIIDLEVTAGEYPYFIDWTGPVDGNVNLASQTYRVSDLPAGTYVFSLTNADGCEATETITLLNDGSLEVVSSVVTDECGAPDQIWNDIEGGAGPYTVEVIRLCDDTQVDVVVSGNGFEVVDLIPCDYKISVTDVNGCMTMRTVTVEPYQLFNTIATDGVCGQSGTLDVMVMNSFATGPYSLSYSGPSNGIQASNTGVFNLTGLPAGTYTLVVTDANGCSETETATLTNVPSDLDLQTALINNDCGQYNQLWNDINGGTGPFQVEVIRLCDGVTDTSFVLSGNGFELIDLEACCYSIAVTDAMGCTVMTESCVEDPSANLFTVTPVSGPCGENGRVDLSFIRGTAPYQVDYSGPQSGSNTVNGNILSINDAPAGEYTIMVTDANGCEETETVVLEGTTSNLVLQAALISNDCEQYNQVWIDIFNGTGPFSVEVIRLCDSTTMTQFVSGEVGFELTELAPCDYKIIVTDAAGCMVMDVITVFPAPIDLYNLTAVSGECNEPGSFDLQITRGRAPYTIVYDGPVSDSLVTDQTSLSREDLPSGDYTFFVTDSLGCIETNQFTIQNTTSDLDLVTSLIFNDCNQLNQLWNDIEGGTAPFNVEVTRLCDGTIDTTFTTNETQFELDNRTPCEYAITVTDATGCTDAETIVVQGTSANLFDVAINNSCDSSGFFLDFIAGTGPYRIAMSGPVTRIYEDIDGPLYIPAPAGDYAIRAFSAEGCMEMNFSSIIGGGSGELAEIGFATSMDGLAVNFTNQSGPGDYSWDFGDGTAVVTDANPQHIYADAGTYQVCLTAANGCGSNTACQTVDVNSTGSAQIIIGGAQSFPGGSVSIPVSIQGTDNIATIAGTFALDNPSLATITHLSAGAIAPQFNADNSSFSFVANGTEGVTLGGNIDVLFFIHLQLGNNPGETELELINQPIELEVSAVRSGVPILVPVTYLPGFVEVSSSIVGNISSQAMTPDNNEVEGTTFQLSEPDGGFTIDLPVNQEGIATTIAGLSMGRMYYIEPLKTSDYANGLSSFEIFLTQRYLLGYDVPQITDPMQVVAMDMNCSQSVSTIDLYLMQRLLLNDDLTEVAGCNSWTFVPDSHIFADDWNENGVFPAPRRAEVMLESDTMVMFTGVKTGDILNSADPGRSMGDLPLNVRLPEVFNAGQTYELTLSLAETRNLVSFQSEFKVAEGLEILSVLPGELSEAEIGDHLSSRGLFRMSWFSETGEMRALNAGAEMVKLTVRATATRRSAAGDISVNKEAAFSSEGHDATFQRFVPTVNNLTNTEAVSAFRFLSAAPNPAAEYVDIRFELPQTDETELKLFDALGREVIYRTQTLTGGTQRFRLDTRALAAGAYHFQLVAGGEAATGKLIIRR</sequence>
<reference evidence="6 7" key="1">
    <citation type="submission" date="2019-08" db="EMBL/GenBank/DDBJ databases">
        <title>Lewinella sp. strain SSH13 Genome sequencing and assembly.</title>
        <authorList>
            <person name="Kim I."/>
        </authorList>
    </citation>
    <scope>NUCLEOTIDE SEQUENCE [LARGE SCALE GENOMIC DNA]</scope>
    <source>
        <strain evidence="6 7">SSH13</strain>
    </source>
</reference>
<evidence type="ECO:0000256" key="1">
    <source>
        <dbReference type="ARBA" id="ARBA00001913"/>
    </source>
</evidence>
<keyword evidence="7" id="KW-1185">Reference proteome</keyword>
<dbReference type="Gene3D" id="2.60.40.10">
    <property type="entry name" value="Immunoglobulins"/>
    <property type="match status" value="1"/>
</dbReference>
<dbReference type="PANTHER" id="PTHR21131">
    <property type="entry name" value="SERINE-TYPE ENDOPEPTIDASE INHIBITOR"/>
    <property type="match status" value="1"/>
</dbReference>
<dbReference type="SUPFAM" id="SSF49299">
    <property type="entry name" value="PKD domain"/>
    <property type="match status" value="1"/>
</dbReference>
<feature type="domain" description="PKD" evidence="3">
    <location>
        <begin position="2013"/>
        <end position="2070"/>
    </location>
</feature>
<keyword evidence="2" id="KW-0732">Signal</keyword>
<dbReference type="CDD" id="cd00146">
    <property type="entry name" value="PKD"/>
    <property type="match status" value="1"/>
</dbReference>
<dbReference type="CDD" id="cd14252">
    <property type="entry name" value="Dockerin_like"/>
    <property type="match status" value="1"/>
</dbReference>
<evidence type="ECO:0000313" key="6">
    <source>
        <dbReference type="EMBL" id="TXF89423.1"/>
    </source>
</evidence>
<dbReference type="InterPro" id="IPR035986">
    <property type="entry name" value="PKD_dom_sf"/>
</dbReference>
<dbReference type="Pfam" id="PF04151">
    <property type="entry name" value="PPC"/>
    <property type="match status" value="1"/>
</dbReference>
<dbReference type="PROSITE" id="PS00018">
    <property type="entry name" value="EF_HAND_1"/>
    <property type="match status" value="1"/>
</dbReference>
<feature type="domain" description="Kazal-like" evidence="5">
    <location>
        <begin position="310"/>
        <end position="368"/>
    </location>
</feature>
<dbReference type="OrthoDB" id="7794186at2"/>
<comment type="cofactor">
    <cofactor evidence="1">
        <name>Ca(2+)</name>
        <dbReference type="ChEBI" id="CHEBI:29108"/>
    </cofactor>
</comment>
<gene>
    <name evidence="6" type="ORF">FUA23_10680</name>
</gene>
<dbReference type="InterPro" id="IPR013783">
    <property type="entry name" value="Ig-like_fold"/>
</dbReference>
<dbReference type="PROSITE" id="PS51465">
    <property type="entry name" value="KAZAL_2"/>
    <property type="match status" value="2"/>
</dbReference>
<dbReference type="Pfam" id="PF18911">
    <property type="entry name" value="PKD_4"/>
    <property type="match status" value="1"/>
</dbReference>
<dbReference type="CDD" id="cd00104">
    <property type="entry name" value="KAZAL_FS"/>
    <property type="match status" value="3"/>
</dbReference>
<evidence type="ECO:0000256" key="2">
    <source>
        <dbReference type="SAM" id="SignalP"/>
    </source>
</evidence>
<dbReference type="GO" id="GO:0005509">
    <property type="term" value="F:calcium ion binding"/>
    <property type="evidence" value="ECO:0007669"/>
    <property type="project" value="InterPro"/>
</dbReference>
<dbReference type="EMBL" id="VOXD01000014">
    <property type="protein sequence ID" value="TXF89423.1"/>
    <property type="molecule type" value="Genomic_DNA"/>
</dbReference>
<dbReference type="InterPro" id="IPR022409">
    <property type="entry name" value="PKD/Chitinase_dom"/>
</dbReference>
<dbReference type="SMART" id="SM00280">
    <property type="entry name" value="KAZAL"/>
    <property type="match status" value="2"/>
</dbReference>
<feature type="domain" description="EF-hand" evidence="4">
    <location>
        <begin position="84"/>
        <end position="110"/>
    </location>
</feature>
<dbReference type="InterPro" id="IPR018247">
    <property type="entry name" value="EF_Hand_1_Ca_BS"/>
</dbReference>
<evidence type="ECO:0000313" key="7">
    <source>
        <dbReference type="Proteomes" id="UP000321907"/>
    </source>
</evidence>
<dbReference type="SUPFAM" id="SSF89260">
    <property type="entry name" value="Collagen-binding domain"/>
    <property type="match status" value="1"/>
</dbReference>
<dbReference type="InterPro" id="IPR053265">
    <property type="entry name" value="Serpin"/>
</dbReference>
<dbReference type="InterPro" id="IPR002048">
    <property type="entry name" value="EF_hand_dom"/>
</dbReference>
<dbReference type="InterPro" id="IPR007280">
    <property type="entry name" value="Peptidase_C_arc/bac"/>
</dbReference>
<dbReference type="RefSeq" id="WP_147930733.1">
    <property type="nucleotide sequence ID" value="NZ_VOXD01000014.1"/>
</dbReference>
<dbReference type="Gene3D" id="3.30.60.30">
    <property type="match status" value="2"/>
</dbReference>
<dbReference type="Gene3D" id="2.60.120.380">
    <property type="match status" value="2"/>
</dbReference>
<dbReference type="Pfam" id="PF18962">
    <property type="entry name" value="Por_Secre_tail"/>
    <property type="match status" value="1"/>
</dbReference>
<feature type="chain" id="PRO_5022697102" evidence="2">
    <location>
        <begin position="24"/>
        <end position="2616"/>
    </location>
</feature>
<dbReference type="PROSITE" id="PS50093">
    <property type="entry name" value="PKD"/>
    <property type="match status" value="1"/>
</dbReference>
<dbReference type="InterPro" id="IPR036058">
    <property type="entry name" value="Kazal_dom_sf"/>
</dbReference>
<dbReference type="SMART" id="SM00089">
    <property type="entry name" value="PKD"/>
    <property type="match status" value="3"/>
</dbReference>
<protein>
    <submittedName>
        <fullName evidence="6">T9SS type A sorting domain-containing protein</fullName>
    </submittedName>
</protein>